<keyword evidence="1" id="KW-0472">Membrane</keyword>
<comment type="caution">
    <text evidence="3">The sequence shown here is derived from an EMBL/GenBank/DDBJ whole genome shotgun (WGS) entry which is preliminary data.</text>
</comment>
<keyword evidence="1" id="KW-1133">Transmembrane helix</keyword>
<feature type="transmembrane region" description="Helical" evidence="1">
    <location>
        <begin position="94"/>
        <end position="114"/>
    </location>
</feature>
<feature type="transmembrane region" description="Helical" evidence="1">
    <location>
        <begin position="301"/>
        <end position="319"/>
    </location>
</feature>
<dbReference type="EMBL" id="JRMW01000019">
    <property type="protein sequence ID" value="KGF05088.1"/>
    <property type="molecule type" value="Genomic_DNA"/>
</dbReference>
<sequence>MKGNLETKTNSQRNIGLDMTRILAFLSVIGVHFFLNTDFYKIPVRGKRMLILAIIRTGFMVCVPLFLLLTGYLVSAKNVPLEAKSLKKYYKKIIPILLSYALAMALIFAIFRLSGDGSYTFQKLVFGILGYKEYSWYVNLYIGLFLLSPFLVNIWTSIKDKKTHLILLTVFCLLTVGPTVFNVNDLTSFKAIFSAYDDNRINHLLPGWWYNIYPLTYFFLGAYLRTYVDFKKVRPAKVFLCFILIIFASASYNVWRSHGGVFQIRAWNSWGSLQNTASSICLFVLINSLAPEGVNEKCRRFLAYISKLTFAAYVVSPASDRFVYGFVNTNFGGVKASMTYMPIIILTSATLALVMAAGVEFIKGKILSK</sequence>
<proteinExistence type="predicted"/>
<dbReference type="Pfam" id="PF01757">
    <property type="entry name" value="Acyl_transf_3"/>
    <property type="match status" value="1"/>
</dbReference>
<dbReference type="InterPro" id="IPR002656">
    <property type="entry name" value="Acyl_transf_3_dom"/>
</dbReference>
<feature type="transmembrane region" description="Helical" evidence="1">
    <location>
        <begin position="208"/>
        <end position="226"/>
    </location>
</feature>
<dbReference type="GO" id="GO:0016747">
    <property type="term" value="F:acyltransferase activity, transferring groups other than amino-acyl groups"/>
    <property type="evidence" value="ECO:0007669"/>
    <property type="project" value="InterPro"/>
</dbReference>
<feature type="transmembrane region" description="Helical" evidence="1">
    <location>
        <begin position="238"/>
        <end position="255"/>
    </location>
</feature>
<dbReference type="Proteomes" id="UP000029579">
    <property type="component" value="Unassembled WGS sequence"/>
</dbReference>
<dbReference type="RefSeq" id="WP_037326359.1">
    <property type="nucleotide sequence ID" value="NZ_JRMW01000019.1"/>
</dbReference>
<dbReference type="OrthoDB" id="2234896at2"/>
<dbReference type="eggNOG" id="COG3274">
    <property type="taxonomic scope" value="Bacteria"/>
</dbReference>
<keyword evidence="1" id="KW-0812">Transmembrane</keyword>
<feature type="transmembrane region" description="Helical" evidence="1">
    <location>
        <begin position="134"/>
        <end position="152"/>
    </location>
</feature>
<reference evidence="3 4" key="1">
    <citation type="submission" date="2014-07" db="EMBL/GenBank/DDBJ databases">
        <authorList>
            <person name="McCorrison J."/>
            <person name="Sanka R."/>
            <person name="Torralba M."/>
            <person name="Gillis M."/>
            <person name="Haft D.H."/>
            <person name="Methe B."/>
            <person name="Sutton G."/>
            <person name="Nelson K.E."/>
        </authorList>
    </citation>
    <scope>NUCLEOTIDE SEQUENCE [LARGE SCALE GENOMIC DNA]</scope>
    <source>
        <strain evidence="3 4">S7-1-13</strain>
    </source>
</reference>
<feature type="transmembrane region" description="Helical" evidence="1">
    <location>
        <begin position="267"/>
        <end position="289"/>
    </location>
</feature>
<gene>
    <name evidence="3" type="ORF">HMPREF1630_01390</name>
</gene>
<dbReference type="AlphaFoldDB" id="A0A095X5F9"/>
<organism evidence="3 4">
    <name type="scientific">Anaerococcus lactolyticus S7-1-13</name>
    <dbReference type="NCBI Taxonomy" id="1284686"/>
    <lineage>
        <taxon>Bacteria</taxon>
        <taxon>Bacillati</taxon>
        <taxon>Bacillota</taxon>
        <taxon>Tissierellia</taxon>
        <taxon>Tissierellales</taxon>
        <taxon>Peptoniphilaceae</taxon>
        <taxon>Anaerococcus</taxon>
    </lineage>
</organism>
<protein>
    <recommendedName>
        <fullName evidence="2">Acyltransferase 3 domain-containing protein</fullName>
    </recommendedName>
</protein>
<evidence type="ECO:0000259" key="2">
    <source>
        <dbReference type="Pfam" id="PF01757"/>
    </source>
</evidence>
<feature type="transmembrane region" description="Helical" evidence="1">
    <location>
        <begin position="20"/>
        <end position="37"/>
    </location>
</feature>
<feature type="transmembrane region" description="Helical" evidence="1">
    <location>
        <begin position="164"/>
        <end position="181"/>
    </location>
</feature>
<accession>A0A095X5F9</accession>
<evidence type="ECO:0000256" key="1">
    <source>
        <dbReference type="SAM" id="Phobius"/>
    </source>
</evidence>
<evidence type="ECO:0000313" key="3">
    <source>
        <dbReference type="EMBL" id="KGF05088.1"/>
    </source>
</evidence>
<evidence type="ECO:0000313" key="4">
    <source>
        <dbReference type="Proteomes" id="UP000029579"/>
    </source>
</evidence>
<feature type="transmembrane region" description="Helical" evidence="1">
    <location>
        <begin position="49"/>
        <end position="74"/>
    </location>
</feature>
<feature type="domain" description="Acyltransferase 3" evidence="2">
    <location>
        <begin position="15"/>
        <end position="354"/>
    </location>
</feature>
<feature type="transmembrane region" description="Helical" evidence="1">
    <location>
        <begin position="339"/>
        <end position="362"/>
    </location>
</feature>
<name>A0A095X5F9_9FIRM</name>